<dbReference type="InterPro" id="IPR022616">
    <property type="entry name" value="Glyco_hydro_4_C"/>
</dbReference>
<dbReference type="PANTHER" id="PTHR32092">
    <property type="entry name" value="6-PHOSPHO-BETA-GLUCOSIDASE-RELATED"/>
    <property type="match status" value="1"/>
</dbReference>
<organism evidence="14 15">
    <name type="scientific">Sebaldella termitidis (strain ATCC 33386 / NCTC 11300)</name>
    <dbReference type="NCBI Taxonomy" id="526218"/>
    <lineage>
        <taxon>Bacteria</taxon>
        <taxon>Fusobacteriati</taxon>
        <taxon>Fusobacteriota</taxon>
        <taxon>Fusobacteriia</taxon>
        <taxon>Fusobacteriales</taxon>
        <taxon>Leptotrichiaceae</taxon>
        <taxon>Sebaldella</taxon>
    </lineage>
</organism>
<keyword evidence="3 10" id="KW-0479">Metal-binding</keyword>
<keyword evidence="10" id="KW-0408">Iron</keyword>
<evidence type="ECO:0000256" key="5">
    <source>
        <dbReference type="ARBA" id="ARBA00023027"/>
    </source>
</evidence>
<dbReference type="SUPFAM" id="SSF56327">
    <property type="entry name" value="LDH C-terminal domain-like"/>
    <property type="match status" value="1"/>
</dbReference>
<dbReference type="InterPro" id="IPR001088">
    <property type="entry name" value="Glyco_hydro_4"/>
</dbReference>
<dbReference type="SUPFAM" id="SSF51735">
    <property type="entry name" value="NAD(P)-binding Rossmann-fold domains"/>
    <property type="match status" value="1"/>
</dbReference>
<evidence type="ECO:0000256" key="8">
    <source>
        <dbReference type="ARBA" id="ARBA00023295"/>
    </source>
</evidence>
<evidence type="ECO:0000256" key="7">
    <source>
        <dbReference type="ARBA" id="ARBA00023277"/>
    </source>
</evidence>
<keyword evidence="6 10" id="KW-0464">Manganese</keyword>
<dbReference type="GO" id="GO:0016616">
    <property type="term" value="F:oxidoreductase activity, acting on the CH-OH group of donors, NAD or NADP as acceptor"/>
    <property type="evidence" value="ECO:0007669"/>
    <property type="project" value="InterPro"/>
</dbReference>
<gene>
    <name evidence="14" type="ordered locus">Sterm_0695</name>
</gene>
<keyword evidence="7" id="KW-0119">Carbohydrate metabolism</keyword>
<dbReference type="eggNOG" id="COG1486">
    <property type="taxonomic scope" value="Bacteria"/>
</dbReference>
<proteinExistence type="inferred from homology"/>
<evidence type="ECO:0000313" key="14">
    <source>
        <dbReference type="EMBL" id="ACZ07567.1"/>
    </source>
</evidence>
<evidence type="ECO:0000259" key="13">
    <source>
        <dbReference type="Pfam" id="PF11975"/>
    </source>
</evidence>
<keyword evidence="10" id="KW-0533">Nickel</keyword>
<evidence type="ECO:0000256" key="4">
    <source>
        <dbReference type="ARBA" id="ARBA00022801"/>
    </source>
</evidence>
<dbReference type="CAZy" id="GH4">
    <property type="family name" value="Glycoside Hydrolase Family 4"/>
</dbReference>
<dbReference type="STRING" id="526218.Sterm_0695"/>
<feature type="binding site" evidence="10">
    <location>
        <position position="212"/>
    </location>
    <ligand>
        <name>Mn(2+)</name>
        <dbReference type="ChEBI" id="CHEBI:29035"/>
    </ligand>
</feature>
<dbReference type="InterPro" id="IPR053715">
    <property type="entry name" value="GH4_Enzyme_sf"/>
</dbReference>
<evidence type="ECO:0000256" key="10">
    <source>
        <dbReference type="PIRSR" id="PIRSR601088-3"/>
    </source>
</evidence>
<evidence type="ECO:0000256" key="11">
    <source>
        <dbReference type="PIRSR" id="PIRSR601088-4"/>
    </source>
</evidence>
<dbReference type="Pfam" id="PF02056">
    <property type="entry name" value="Glyco_hydro_4"/>
    <property type="match status" value="1"/>
</dbReference>
<dbReference type="EMBL" id="CP001739">
    <property type="protein sequence ID" value="ACZ07567.1"/>
    <property type="molecule type" value="Genomic_DNA"/>
</dbReference>
<keyword evidence="4 12" id="KW-0378">Hydrolase</keyword>
<sequence>MEYNEELTKVSKINIAYIGGGSHNWARIFMNDISQDNDISGEVRLYDIDFQAAKANEMIGNKTSDRWEYKAVEKAEEALTDADFVFISILPGSFEEMKIDVHMPEKYGIYQSVGDTVGIGGIFRSWRTVPMIAEIAENIKKYCPEAWVVNFTNPMSNCIKTLYEVFPEIKAYGCCHEVFGTQKLLKAALEEKKGLKNIDFREIMVNVKGINHFTWIDRASYKGIDLLPIYRDFVEECKESGFQKGEKNWFNDHFVSAERVKFDLFRKYNCIAAAGDRHLAEFVPNDWYLHDNEKWMFKLTLVDWRISNRKELIKETEDLLSGKKEFEKKEDSGEDFVRQIKGILGLKDAVTNINIPNYGQVENIEKGAIVETNAFFTTNYVSPIMAGNVDDKVLELMKPHIENQSLIVKACLSRDKELLYKAFRNDPQGASLKEEDAGALFSEMFEALEKFN</sequence>
<dbReference type="PRINTS" id="PR00732">
    <property type="entry name" value="GLHYDRLASE4"/>
</dbReference>
<dbReference type="KEGG" id="str:Sterm_0695"/>
<feature type="binding site" evidence="9">
    <location>
        <position position="153"/>
    </location>
    <ligand>
        <name>substrate</name>
    </ligand>
</feature>
<dbReference type="GO" id="GO:0005975">
    <property type="term" value="P:carbohydrate metabolic process"/>
    <property type="evidence" value="ECO:0007669"/>
    <property type="project" value="InterPro"/>
</dbReference>
<dbReference type="Proteomes" id="UP000000845">
    <property type="component" value="Chromosome"/>
</dbReference>
<keyword evidence="8 12" id="KW-0326">Glycosidase</keyword>
<feature type="site" description="Increases basicity of active site Tyr" evidence="11">
    <location>
        <position position="115"/>
    </location>
</feature>
<feature type="binding site" evidence="10">
    <location>
        <position position="175"/>
    </location>
    <ligand>
        <name>Mn(2+)</name>
        <dbReference type="ChEBI" id="CHEBI:29035"/>
    </ligand>
</feature>
<evidence type="ECO:0000256" key="3">
    <source>
        <dbReference type="ARBA" id="ARBA00022723"/>
    </source>
</evidence>
<comment type="cofactor">
    <cofactor evidence="1">
        <name>Mn(2+)</name>
        <dbReference type="ChEBI" id="CHEBI:29035"/>
    </cofactor>
</comment>
<feature type="domain" description="Glycosyl hydrolase family 4 C-terminal" evidence="13">
    <location>
        <begin position="207"/>
        <end position="427"/>
    </location>
</feature>
<evidence type="ECO:0000313" key="15">
    <source>
        <dbReference type="Proteomes" id="UP000000845"/>
    </source>
</evidence>
<protein>
    <submittedName>
        <fullName evidence="14">Glycoside hydrolase family 4</fullName>
    </submittedName>
</protein>
<keyword evidence="10" id="KW-0170">Cobalt</keyword>
<accession>D1APY9</accession>
<evidence type="ECO:0000256" key="9">
    <source>
        <dbReference type="PIRSR" id="PIRSR601088-2"/>
    </source>
</evidence>
<dbReference type="InterPro" id="IPR036291">
    <property type="entry name" value="NAD(P)-bd_dom_sf"/>
</dbReference>
<dbReference type="HOGENOM" id="CLU_045951_1_1_0"/>
<dbReference type="Pfam" id="PF11975">
    <property type="entry name" value="Glyco_hydro_4C"/>
    <property type="match status" value="1"/>
</dbReference>
<dbReference type="GO" id="GO:0004553">
    <property type="term" value="F:hydrolase activity, hydrolyzing O-glycosyl compounds"/>
    <property type="evidence" value="ECO:0007669"/>
    <property type="project" value="InterPro"/>
</dbReference>
<dbReference type="RefSeq" id="WP_012860163.1">
    <property type="nucleotide sequence ID" value="NC_013517.1"/>
</dbReference>
<evidence type="ECO:0000256" key="6">
    <source>
        <dbReference type="ARBA" id="ARBA00023211"/>
    </source>
</evidence>
<comment type="similarity">
    <text evidence="2 12">Belongs to the glycosyl hydrolase 4 family.</text>
</comment>
<evidence type="ECO:0000256" key="12">
    <source>
        <dbReference type="RuleBase" id="RU361152"/>
    </source>
</evidence>
<comment type="cofactor">
    <cofactor evidence="12">
        <name>NAD(+)</name>
        <dbReference type="ChEBI" id="CHEBI:57540"/>
    </cofactor>
    <text evidence="12">Binds 1 NAD(+) per subunit.</text>
</comment>
<dbReference type="Gene3D" id="3.90.1820.10">
    <property type="entry name" value="AglA-like glucosidase"/>
    <property type="match status" value="1"/>
</dbReference>
<name>D1APY9_SEBTE</name>
<reference evidence="15" key="1">
    <citation type="submission" date="2009-09" db="EMBL/GenBank/DDBJ databases">
        <title>The complete chromosome of Sebaldella termitidis ATCC 33386.</title>
        <authorList>
            <consortium name="US DOE Joint Genome Institute (JGI-PGF)"/>
            <person name="Lucas S."/>
            <person name="Copeland A."/>
            <person name="Lapidus A."/>
            <person name="Glavina del Rio T."/>
            <person name="Dalin E."/>
            <person name="Tice H."/>
            <person name="Bruce D."/>
            <person name="Goodwin L."/>
            <person name="Pitluck S."/>
            <person name="Kyrpides N."/>
            <person name="Mavromatis K."/>
            <person name="Ivanova N."/>
            <person name="Mikhailova N."/>
            <person name="Sims D."/>
            <person name="Meincke L."/>
            <person name="Brettin T."/>
            <person name="Detter J.C."/>
            <person name="Han C."/>
            <person name="Larimer F."/>
            <person name="Land M."/>
            <person name="Hauser L."/>
            <person name="Markowitz V."/>
            <person name="Cheng J.F."/>
            <person name="Hugenholtz P."/>
            <person name="Woyke T."/>
            <person name="Wu D."/>
            <person name="Eisen J.A."/>
        </authorList>
    </citation>
    <scope>NUCLEOTIDE SEQUENCE [LARGE SCALE GENOMIC DNA]</scope>
    <source>
        <strain evidence="15">ATCC 33386 / NCTC 11300</strain>
    </source>
</reference>
<reference evidence="14 15" key="2">
    <citation type="journal article" date="2010" name="Stand. Genomic Sci.">
        <title>Complete genome sequence of Sebaldella termitidis type strain (NCTC 11300).</title>
        <authorList>
            <person name="Harmon-Smith M."/>
            <person name="Celia L."/>
            <person name="Chertkov O."/>
            <person name="Lapidus A."/>
            <person name="Copeland A."/>
            <person name="Glavina Del Rio T."/>
            <person name="Nolan M."/>
            <person name="Lucas S."/>
            <person name="Tice H."/>
            <person name="Cheng J.F."/>
            <person name="Han C."/>
            <person name="Detter J.C."/>
            <person name="Bruce D."/>
            <person name="Goodwin L."/>
            <person name="Pitluck S."/>
            <person name="Pati A."/>
            <person name="Liolios K."/>
            <person name="Ivanova N."/>
            <person name="Mavromatis K."/>
            <person name="Mikhailova N."/>
            <person name="Chen A."/>
            <person name="Palaniappan K."/>
            <person name="Land M."/>
            <person name="Hauser L."/>
            <person name="Chang Y.J."/>
            <person name="Jeffries C.D."/>
            <person name="Brettin T."/>
            <person name="Goker M."/>
            <person name="Beck B."/>
            <person name="Bristow J."/>
            <person name="Eisen J.A."/>
            <person name="Markowitz V."/>
            <person name="Hugenholtz P."/>
            <person name="Kyrpides N.C."/>
            <person name="Klenk H.P."/>
            <person name="Chen F."/>
        </authorList>
    </citation>
    <scope>NUCLEOTIDE SEQUENCE [LARGE SCALE GENOMIC DNA]</scope>
    <source>
        <strain evidence="15">ATCC 33386 / NCTC 11300</strain>
    </source>
</reference>
<keyword evidence="5 12" id="KW-0520">NAD</keyword>
<keyword evidence="15" id="KW-1185">Reference proteome</keyword>
<evidence type="ECO:0000256" key="1">
    <source>
        <dbReference type="ARBA" id="ARBA00001936"/>
    </source>
</evidence>
<dbReference type="AlphaFoldDB" id="D1APY9"/>
<evidence type="ECO:0000256" key="2">
    <source>
        <dbReference type="ARBA" id="ARBA00010141"/>
    </source>
</evidence>
<dbReference type="InterPro" id="IPR015955">
    <property type="entry name" value="Lactate_DH/Glyco_Ohase_4_C"/>
</dbReference>
<dbReference type="PANTHER" id="PTHR32092:SF2">
    <property type="entry name" value="ALPHA-GALACTURONIDASE"/>
    <property type="match status" value="1"/>
</dbReference>
<dbReference type="GO" id="GO:0046872">
    <property type="term" value="F:metal ion binding"/>
    <property type="evidence" value="ECO:0007669"/>
    <property type="project" value="UniProtKB-KW"/>
</dbReference>